<gene>
    <name evidence="1" type="ORF">CKY47_10430</name>
</gene>
<accession>A0ABU0WXZ2</accession>
<comment type="caution">
    <text evidence="1">The sequence shown here is derived from an EMBL/GenBank/DDBJ whole genome shotgun (WGS) entry which is preliminary data.</text>
</comment>
<organism evidence="1 2">
    <name type="scientific">Saccharothrix yanglingensis</name>
    <dbReference type="NCBI Taxonomy" id="659496"/>
    <lineage>
        <taxon>Bacteria</taxon>
        <taxon>Bacillati</taxon>
        <taxon>Actinomycetota</taxon>
        <taxon>Actinomycetes</taxon>
        <taxon>Pseudonocardiales</taxon>
        <taxon>Pseudonocardiaceae</taxon>
        <taxon>Saccharothrix</taxon>
    </lineage>
</organism>
<keyword evidence="2" id="KW-1185">Reference proteome</keyword>
<protein>
    <submittedName>
        <fullName evidence="1">Uncharacterized protein</fullName>
    </submittedName>
</protein>
<reference evidence="1 2" key="1">
    <citation type="submission" date="2017-06" db="EMBL/GenBank/DDBJ databases">
        <title>Cultured bacterium strain Saccharothrix yanglingensis Hhs.015.</title>
        <authorList>
            <person name="Xia Y."/>
        </authorList>
    </citation>
    <scope>NUCLEOTIDE SEQUENCE [LARGE SCALE GENOMIC DNA]</scope>
    <source>
        <strain evidence="1 2">Hhs.015</strain>
    </source>
</reference>
<proteinExistence type="predicted"/>
<dbReference type="Proteomes" id="UP001225605">
    <property type="component" value="Unassembled WGS sequence"/>
</dbReference>
<sequence>MRPDGDGGRVADGSTRERFAGDLFLDLADKGWLVVEPDEAERVVAELLRTLDVVRSRVRRLEVSRRLREAPGEDVAPDVAQFAVDTVFAEQVTAGTWERALVELPKYVEAFRIAARNAERTPRR</sequence>
<dbReference type="EMBL" id="NSDM01000003">
    <property type="protein sequence ID" value="MDQ2584388.1"/>
    <property type="molecule type" value="Genomic_DNA"/>
</dbReference>
<evidence type="ECO:0000313" key="1">
    <source>
        <dbReference type="EMBL" id="MDQ2584388.1"/>
    </source>
</evidence>
<evidence type="ECO:0000313" key="2">
    <source>
        <dbReference type="Proteomes" id="UP001225605"/>
    </source>
</evidence>
<name>A0ABU0WXZ2_9PSEU</name>